<gene>
    <name evidence="2" type="ORF">CYMTET_49990</name>
</gene>
<accession>A0AAE0BQA0</accession>
<feature type="region of interest" description="Disordered" evidence="1">
    <location>
        <begin position="1"/>
        <end position="143"/>
    </location>
</feature>
<comment type="caution">
    <text evidence="2">The sequence shown here is derived from an EMBL/GenBank/DDBJ whole genome shotgun (WGS) entry which is preliminary data.</text>
</comment>
<protein>
    <submittedName>
        <fullName evidence="2">Uncharacterized protein</fullName>
    </submittedName>
</protein>
<keyword evidence="3" id="KW-1185">Reference proteome</keyword>
<dbReference type="Proteomes" id="UP001190700">
    <property type="component" value="Unassembled WGS sequence"/>
</dbReference>
<name>A0AAE0BQA0_9CHLO</name>
<proteinExistence type="predicted"/>
<dbReference type="EMBL" id="LGRX02033731">
    <property type="protein sequence ID" value="KAK3240134.1"/>
    <property type="molecule type" value="Genomic_DNA"/>
</dbReference>
<dbReference type="AlphaFoldDB" id="A0AAE0BQA0"/>
<organism evidence="2 3">
    <name type="scientific">Cymbomonas tetramitiformis</name>
    <dbReference type="NCBI Taxonomy" id="36881"/>
    <lineage>
        <taxon>Eukaryota</taxon>
        <taxon>Viridiplantae</taxon>
        <taxon>Chlorophyta</taxon>
        <taxon>Pyramimonadophyceae</taxon>
        <taxon>Pyramimonadales</taxon>
        <taxon>Pyramimonadaceae</taxon>
        <taxon>Cymbomonas</taxon>
    </lineage>
</organism>
<feature type="compositionally biased region" description="Basic and acidic residues" evidence="1">
    <location>
        <begin position="55"/>
        <end position="66"/>
    </location>
</feature>
<evidence type="ECO:0000256" key="1">
    <source>
        <dbReference type="SAM" id="MobiDB-lite"/>
    </source>
</evidence>
<reference evidence="2 3" key="1">
    <citation type="journal article" date="2015" name="Genome Biol. Evol.">
        <title>Comparative Genomics of a Bacterivorous Green Alga Reveals Evolutionary Causalities and Consequences of Phago-Mixotrophic Mode of Nutrition.</title>
        <authorList>
            <person name="Burns J.A."/>
            <person name="Paasch A."/>
            <person name="Narechania A."/>
            <person name="Kim E."/>
        </authorList>
    </citation>
    <scope>NUCLEOTIDE SEQUENCE [LARGE SCALE GENOMIC DNA]</scope>
    <source>
        <strain evidence="2 3">PLY_AMNH</strain>
    </source>
</reference>
<evidence type="ECO:0000313" key="2">
    <source>
        <dbReference type="EMBL" id="KAK3240134.1"/>
    </source>
</evidence>
<sequence length="151" mass="16574">MPWQLYAKKRAERQEQEQKPRVTGSGRVYLPPGNKRLNHPHTPGRPITSIAHLLHIHELSDLEPRPETSCTSTNRGPDVSPMPWDDIGDSGTGSRPGAASYRNPMSFPGSRGDGTKSALDKPRGSRSGVPPRSGTPDSHPPFHLMIQCLKL</sequence>
<evidence type="ECO:0000313" key="3">
    <source>
        <dbReference type="Proteomes" id="UP001190700"/>
    </source>
</evidence>